<dbReference type="SUPFAM" id="SSF55729">
    <property type="entry name" value="Acyl-CoA N-acyltransferases (Nat)"/>
    <property type="match status" value="1"/>
</dbReference>
<dbReference type="InterPro" id="IPR020845">
    <property type="entry name" value="AMP-binding_CS"/>
</dbReference>
<dbReference type="SUPFAM" id="SSF52777">
    <property type="entry name" value="CoA-dependent acyltransferases"/>
    <property type="match status" value="4"/>
</dbReference>
<dbReference type="InterPro" id="IPR036736">
    <property type="entry name" value="ACP-like_sf"/>
</dbReference>
<dbReference type="PANTHER" id="PTHR45527:SF1">
    <property type="entry name" value="FATTY ACID SYNTHASE"/>
    <property type="match status" value="1"/>
</dbReference>
<dbReference type="NCBIfam" id="TIGR01733">
    <property type="entry name" value="AA-adenyl-dom"/>
    <property type="match status" value="2"/>
</dbReference>
<dbReference type="SUPFAM" id="SSF47336">
    <property type="entry name" value="ACP-like"/>
    <property type="match status" value="2"/>
</dbReference>
<dbReference type="InterPro" id="IPR023213">
    <property type="entry name" value="CAT-like_dom_sf"/>
</dbReference>
<dbReference type="InterPro" id="IPR010071">
    <property type="entry name" value="AA_adenyl_dom"/>
</dbReference>
<evidence type="ECO:0000259" key="6">
    <source>
        <dbReference type="PROSITE" id="PS50075"/>
    </source>
</evidence>
<comment type="caution">
    <text evidence="7">The sequence shown here is derived from an EMBL/GenBank/DDBJ whole genome shotgun (WGS) entry which is preliminary data.</text>
</comment>
<dbReference type="RefSeq" id="WP_301165139.1">
    <property type="nucleotide sequence ID" value="NZ_JAUHTR010000002.1"/>
</dbReference>
<dbReference type="Gene3D" id="3.30.559.30">
    <property type="entry name" value="Nonribosomal peptide synthetase, condensation domain"/>
    <property type="match status" value="2"/>
</dbReference>
<dbReference type="PANTHER" id="PTHR45527">
    <property type="entry name" value="NONRIBOSOMAL PEPTIDE SYNTHETASE"/>
    <property type="match status" value="1"/>
</dbReference>
<dbReference type="NCBIfam" id="NF003417">
    <property type="entry name" value="PRK04813.1"/>
    <property type="match status" value="3"/>
</dbReference>
<sequence length="2446" mass="278275">MGTNTVSLFNKYEVSHTQKRFWFIDQLDYSKDESIRSMSHVSTVFTLSGTLDLAVFQKSIQDLTDRHQALRTCLKEENGTPFQLVYHRLNMQVNVEETDEDHPEEQLEQQIQNELNTPFNLEKPPLLRVRLYRVSKEKHVCLVMAHHIIADGLSIDILLAELMALYRANLYPGSTPHPASEVQYSDYAHWHNSLLNSPDGEMIRQKEFWSKALGELPDLNFPVDRQRSTVPSYEGSTVPLVIESELLSKLKKVCEQLDVTLYMFLLGVKNVLLAKYTRNKEIIVGTSFSGRFHPSLNQVIGSFINTLPIRNDVNGEESFTSFVKHIKQNVLNVQENQAYPFDKIVEDLGVERNSSRNPIFDVVFEMHTLHSDSKTVQEIAPGLLLSFEHSLNPIRYSPFDFAFELFQKEGKIEGYIQYATSLFNQETMERLGGHFLHIVQQVVDQPSVRIEEIDMLSAEERDQILLEFNQLSQDFPTDTAFPLLFEKQVQRTPNHIAVTFEGTSFTYQELNEKVNQTANYLISSGVVSGKVAAVMCERSVYWLTSLLAILKSGAVYVPIDPNLPDERAAFVLNDCGAECLFTQESLLDRVAGMETASALKVICPDAHLASLNGTSSYDLVTGDQLMEAPTANPEVDPRSDRLAYMIYTSGSTGNPKGALVRHNGMINHLYAKIFSLQLTEDDVVGQNASISFDVSIWQSLVALLVGGKTSIISFETGRDQSLLIEHLIKEKVTIIETVPSLLFAFLDTAKGMKPEERFLNSLRWMIANGEELPVKLVTSWFDMFPEVALINAYGPTECSDDVTQHVMRKETQNESVLARTRIPIGKPLPNMRLYVVDQFNQLAPVGVKGEILIAGIGVGSGYWNNEILTQKKFIENPFARNTDESTVYRTGDLGCWLPDGSLEFSSRIDFQVKVRGFRIELGEVEAAVNRHRLVDEAAVVVKKQKNGDSMLIAFYTSKEKLEVNELREYLQTKLPYYMVPAQITGISSMPLLTSEKIDRKMLLQWADQQLASSSLSSRGLQTETEQGVARLWEEILEQKHIRSEDNFFHIGGHSISAVKLVNRIREQYSITMPLQQIFITPVLKGLSAAIDQEVENHSAGGQQSKVDHNSLRRFPEKEVYELAPVQLPEWYLHQLEPENPFYNVSFDLMFYGEMNLMAFEQSWQALINRHSALRLRFINEEGSPKQVVSQTLEFTISSIYKDRKHVLTDEMDQDIRQLAYTHNNQIFDFENGPLFSVQLAEYRDNQFFMMFAAHHIIWDETSSMNLVSEFSELYNTYCKNEAVTLPDLEVEYTDYAEWMNNNIKSGVLEEQKHYWLEKFKNVPPALELPTDFPRPPVVTFNGGTVLNKIDVELQKQISEYCQKNHITLYMFLLSVLNLQLHRLSGQQHFAVGSPIVNRDDIKLERMLGLFATAIPLACQIDEGMTFTQLANQSKQNAIEAYDNHLFPSNLVIEELQTVKDLSRSKLFSVMYGLQNNKQNLLKSLHFEGLSFNPRMYDFIETSSRFDLSFAFDELEDRIEINVNYNSDLFKHSTAERLTEQFIQLAKQVTVNPDQFLHQYEIVSEKEKQQMKLWNKTEQDFPDQLCVQQLIEQQAALTPEEPAVIEGGKTFTYKELNERANQLAHLLIDEGIQPEERIGITLDHSAELIISLLGVMKAGGAYVPISPELPLSRKLQITKEASITRIITDCWYGPSLKEFKGSIMELTKEELLEGYPAENVLTGLSPSNLAYVLFTSGTTGKPKGIEVEHRGVVSLLTWLAEAYPLTAGDSILFMTSYSFDASLLEIFWPLTRGARVVIPQMKEAKDIEAIGNLAHQHNISFLQFVPIMLDEFINARKRNVIPDLPHLRYVICGGAPLTRKIRDGFMEQFKCSLNNHYGPTEVTVDATVFDCSLDFEGEIVPIGKPISNSKTYVLDSFGNQVPIGVPGELCVQSFGVARGYLNDPAKNAECFREGSFDKDERRLYKTGDIVKLTEEGNIQYIGRLDNQAKVRGNRVELEEVEAVLMQNPEIGQAAVLHRKDEGHDELIAYVELDGSLQPFSARQLKMFTYQQMPNLQESMNALHRQAWPEYFLGDRVMVENWPKLYKRFPDYQFSIIREDGEIAAVGNTVPVQWDGSVEQLPNGWDEGLLQGLHEAGEHNSPDTLLVLAGVVNEKYQGHGLASILIEAFKHMAHGQSLKRIIVPVRPTGKTQYPDLDFPEYCSLLREDGLPVDPWLRSHIRAGGKVLQLAEKSQVVEGTIEDWKQWGLTDCTKAGSYHIQDTLQPVWMDPDNDRGVYYDPSIWVQHFLHEDMDVRWTPIHAEQLEGNIKRRLPHYMVPNQIVFLRELPTNANGKVDKKALAKPEFIPSSKRDFIPPQTDLEAEILDIWIEVLKLDEIGVTENFFDLGGHSLKATAILARINASLQCNLTLRELFEGLTIRRLAQMIEQKKTNPKSEGLSFKKVERRRR</sequence>
<dbReference type="Pfam" id="PF00668">
    <property type="entry name" value="Condensation"/>
    <property type="match status" value="2"/>
</dbReference>
<accession>A0ABT8HUZ7</accession>
<keyword evidence="4" id="KW-0597">Phosphoprotein</keyword>
<evidence type="ECO:0000256" key="1">
    <source>
        <dbReference type="ARBA" id="ARBA00001957"/>
    </source>
</evidence>
<gene>
    <name evidence="7" type="ORF">QYB97_06355</name>
</gene>
<comment type="similarity">
    <text evidence="2">Belongs to the ATP-dependent AMP-binding enzyme family.</text>
</comment>
<dbReference type="Gene3D" id="2.30.38.10">
    <property type="entry name" value="Luciferase, Domain 3"/>
    <property type="match status" value="1"/>
</dbReference>
<dbReference type="SUPFAM" id="SSF56801">
    <property type="entry name" value="Acetyl-CoA synthetase-like"/>
    <property type="match status" value="2"/>
</dbReference>
<proteinExistence type="inferred from homology"/>
<dbReference type="Gene3D" id="3.40.50.12780">
    <property type="entry name" value="N-terminal domain of ligase-like"/>
    <property type="match status" value="1"/>
</dbReference>
<dbReference type="InterPro" id="IPR045851">
    <property type="entry name" value="AMP-bd_C_sf"/>
</dbReference>
<name>A0ABT8HUZ7_9BACL</name>
<keyword evidence="8" id="KW-1185">Reference proteome</keyword>
<dbReference type="Pfam" id="PF13193">
    <property type="entry name" value="AMP-binding_C"/>
    <property type="match status" value="1"/>
</dbReference>
<dbReference type="CDD" id="cd19531">
    <property type="entry name" value="LCL_NRPS-like"/>
    <property type="match status" value="2"/>
</dbReference>
<feature type="domain" description="Carrier" evidence="6">
    <location>
        <begin position="1019"/>
        <end position="1094"/>
    </location>
</feature>
<evidence type="ECO:0000256" key="4">
    <source>
        <dbReference type="ARBA" id="ARBA00022553"/>
    </source>
</evidence>
<keyword evidence="5" id="KW-0045">Antibiotic biosynthesis</keyword>
<evidence type="ECO:0000256" key="3">
    <source>
        <dbReference type="ARBA" id="ARBA00022450"/>
    </source>
</evidence>
<feature type="domain" description="Carrier" evidence="6">
    <location>
        <begin position="2353"/>
        <end position="2428"/>
    </location>
</feature>
<evidence type="ECO:0000256" key="2">
    <source>
        <dbReference type="ARBA" id="ARBA00006432"/>
    </source>
</evidence>
<dbReference type="PROSITE" id="PS00012">
    <property type="entry name" value="PHOSPHOPANTETHEINE"/>
    <property type="match status" value="2"/>
</dbReference>
<dbReference type="Gene3D" id="3.40.630.30">
    <property type="match status" value="1"/>
</dbReference>
<dbReference type="SMART" id="SM00823">
    <property type="entry name" value="PKS_PP"/>
    <property type="match status" value="2"/>
</dbReference>
<dbReference type="InterPro" id="IPR016181">
    <property type="entry name" value="Acyl_CoA_acyltransferase"/>
</dbReference>
<dbReference type="Proteomes" id="UP001172721">
    <property type="component" value="Unassembled WGS sequence"/>
</dbReference>
<dbReference type="InterPro" id="IPR020806">
    <property type="entry name" value="PKS_PP-bd"/>
</dbReference>
<dbReference type="PROSITE" id="PS00455">
    <property type="entry name" value="AMP_BINDING"/>
    <property type="match status" value="2"/>
</dbReference>
<dbReference type="InterPro" id="IPR006162">
    <property type="entry name" value="Ppantetheine_attach_site"/>
</dbReference>
<dbReference type="InterPro" id="IPR009081">
    <property type="entry name" value="PP-bd_ACP"/>
</dbReference>
<dbReference type="Gene3D" id="1.10.1200.10">
    <property type="entry name" value="ACP-like"/>
    <property type="match status" value="2"/>
</dbReference>
<evidence type="ECO:0000313" key="7">
    <source>
        <dbReference type="EMBL" id="MDN4524087.1"/>
    </source>
</evidence>
<dbReference type="Pfam" id="PF00550">
    <property type="entry name" value="PP-binding"/>
    <property type="match status" value="2"/>
</dbReference>
<dbReference type="InterPro" id="IPR042099">
    <property type="entry name" value="ANL_N_sf"/>
</dbReference>
<reference evidence="7" key="1">
    <citation type="submission" date="2023-07" db="EMBL/GenBank/DDBJ databases">
        <title>Fictibacillus sp. isolated from freshwater pond.</title>
        <authorList>
            <person name="Kirdat K."/>
            <person name="Bhat A."/>
            <person name="Mourya A."/>
            <person name="Yadav A."/>
        </authorList>
    </citation>
    <scope>NUCLEOTIDE SEQUENCE</scope>
    <source>
        <strain evidence="7">NE201</strain>
    </source>
</reference>
<dbReference type="InterPro" id="IPR025110">
    <property type="entry name" value="AMP-bd_C"/>
</dbReference>
<dbReference type="Gene3D" id="3.40.50.980">
    <property type="match status" value="2"/>
</dbReference>
<dbReference type="CDD" id="cd05930">
    <property type="entry name" value="A_NRPS"/>
    <property type="match status" value="2"/>
</dbReference>
<protein>
    <submittedName>
        <fullName evidence="7">Amino acid adenylation domain-containing protein</fullName>
    </submittedName>
</protein>
<evidence type="ECO:0000256" key="5">
    <source>
        <dbReference type="ARBA" id="ARBA00023194"/>
    </source>
</evidence>
<keyword evidence="3" id="KW-0596">Phosphopantetheine</keyword>
<dbReference type="InterPro" id="IPR001242">
    <property type="entry name" value="Condensation_dom"/>
</dbReference>
<dbReference type="InterPro" id="IPR000873">
    <property type="entry name" value="AMP-dep_synth/lig_dom"/>
</dbReference>
<dbReference type="EMBL" id="JAUHTR010000002">
    <property type="protein sequence ID" value="MDN4524087.1"/>
    <property type="molecule type" value="Genomic_DNA"/>
</dbReference>
<comment type="cofactor">
    <cofactor evidence="1">
        <name>pantetheine 4'-phosphate</name>
        <dbReference type="ChEBI" id="CHEBI:47942"/>
    </cofactor>
</comment>
<organism evidence="7 8">
    <name type="scientific">Fictibacillus fluitans</name>
    <dbReference type="NCBI Taxonomy" id="3058422"/>
    <lineage>
        <taxon>Bacteria</taxon>
        <taxon>Bacillati</taxon>
        <taxon>Bacillota</taxon>
        <taxon>Bacilli</taxon>
        <taxon>Bacillales</taxon>
        <taxon>Fictibacillaceae</taxon>
        <taxon>Fictibacillus</taxon>
    </lineage>
</organism>
<dbReference type="Pfam" id="PF00501">
    <property type="entry name" value="AMP-binding"/>
    <property type="match status" value="2"/>
</dbReference>
<dbReference type="Gene3D" id="3.30.559.10">
    <property type="entry name" value="Chloramphenicol acetyltransferase-like domain"/>
    <property type="match status" value="2"/>
</dbReference>
<dbReference type="Gene3D" id="3.30.300.30">
    <property type="match status" value="2"/>
</dbReference>
<evidence type="ECO:0000313" key="8">
    <source>
        <dbReference type="Proteomes" id="UP001172721"/>
    </source>
</evidence>
<dbReference type="PROSITE" id="PS50075">
    <property type="entry name" value="CARRIER"/>
    <property type="match status" value="2"/>
</dbReference>